<comment type="catalytic activity">
    <reaction evidence="1">
        <text>Transfers a segment of a (1-&gt;4)-alpha-D-glucan to a new position in an acceptor, which may be glucose or a (1-&gt;4)-alpha-D-glucan.</text>
        <dbReference type="EC" id="2.4.1.25"/>
    </reaction>
</comment>
<feature type="domain" description="CBM20" evidence="11">
    <location>
        <begin position="1"/>
        <end position="111"/>
    </location>
</feature>
<dbReference type="EC" id="2.4.1.25" evidence="4"/>
<sequence length="1111" mass="129111">MITLNFHLKAPKQSNYPVFVFGNIPELGNGDPNNGIQLSKHENNDSSSYSLFLETKAQDLLYLDKEIWYSYCYKSKFGAIIIESCPKRYFMPDFSALSFYDTFDVPSSIGGVIVRFRVRFETKYGQQLFICGDSKELGDWKPEKSVPLEYSNEDGGYWACTIKFPLSDQPRSLRYKYIVFTSPKNYFWESQEDHCFEIGPSPSPSIFEVIDVYHFSDSIFEIYSLDPFVKVINRRPTSKQPLVFTSNNTPDTIKIDFTVYAPHVKSNQVLCLIGSAEEIGYWDTKRAYILNDSEFPLWKGSIVFKNTSMPIEYKYVLVNKMKSDEALYEQGFNRRIPSSHFHNTTVDKSFPISMIVNDWYTNPNTDLYRGFGISTALYSLKTENSCGIGQYTDLIPLVDYCNKIGSSLIHILPVNDTSSSETGEWEDSNPFNIISGHALHPIYIDLLAIKGVPHEILLDIHQKIISLEAPSKDPTQMNLNRNEFNYPSIYKYKIKMLHIIYKALSSSLADNAVFKNFVNENIDWLQRYAIFCHFRDKYGTKNFKKWPQFNQSITEREIKVVANDREIELLFYYWIQFICHSQLLSAKEYAENHNVVLKGEVPLLTPFQSVCVWTKPNLFNVEMRAGTLPTERDLSCILSNCPSMNWKTFGASRYELWVSRIKRMSNFFHIIQIDDSNSVFRFWESNHDQCTHSLLGHFNPALPISKSELRGNGLLDIDRYMRPYIRWGLIKDKFGTDAELIASAFFNHSGASIENQIFAFKVEFNTERKIKKAINYIFEKNNRSNTSNAIPSDYHGDQYPSFASFNSGAYSSPAYQCLDNLISSSTNKREIWEKGLLELLDNVLFVEDPYKSNHYHPRGQLCIEKIIPDSRNSNNSTSVPNPSWDDLPKEKKDAFSSLFIDFVYHRQKELWRELSQPKIKAIKSASNVLLCTDNVDRSNEFPDIFYGFNILTSRLQRIPRYFGLSFDKVREYPYLSVATPSTLTMASLREWWEEDSHITAEFWKNEIWRTDEPPSNCEPWIQEIILKQHLSSQSMWAVFMLQDLLSIDERYRPTDPNDERITPAISTIITHPDNQHAEKWCKRMKFSIENLNEADDFCYRIRTLVAESHRI</sequence>
<dbReference type="SUPFAM" id="SSF51445">
    <property type="entry name" value="(Trans)glycosidases"/>
    <property type="match status" value="1"/>
</dbReference>
<evidence type="ECO:0000256" key="4">
    <source>
        <dbReference type="ARBA" id="ARBA00012560"/>
    </source>
</evidence>
<comment type="caution">
    <text evidence="12">The sequence shown here is derived from an EMBL/GenBank/DDBJ whole genome shotgun (WGS) entry which is preliminary data.</text>
</comment>
<keyword evidence="5" id="KW-0963">Cytoplasm</keyword>
<protein>
    <recommendedName>
        <fullName evidence="4">4-alpha-glucanotransferase</fullName>
        <ecNumber evidence="4">2.4.1.25</ecNumber>
    </recommendedName>
    <alternativeName>
        <fullName evidence="9">Amylomaltase</fullName>
    </alternativeName>
    <alternativeName>
        <fullName evidence="10">Disproportionating enzyme</fullName>
    </alternativeName>
</protein>
<evidence type="ECO:0000256" key="5">
    <source>
        <dbReference type="ARBA" id="ARBA00022490"/>
    </source>
</evidence>
<comment type="subcellular location">
    <subcellularLocation>
        <location evidence="2">Cytoplasm</location>
    </subcellularLocation>
</comment>
<evidence type="ECO:0000256" key="7">
    <source>
        <dbReference type="ARBA" id="ARBA00022679"/>
    </source>
</evidence>
<feature type="domain" description="CBM20" evidence="11">
    <location>
        <begin position="106"/>
        <end position="217"/>
    </location>
</feature>
<reference evidence="12 13" key="1">
    <citation type="submission" date="2024-04" db="EMBL/GenBank/DDBJ databases">
        <title>Tritrichomonas musculus Genome.</title>
        <authorList>
            <person name="Alves-Ferreira E."/>
            <person name="Grigg M."/>
            <person name="Lorenzi H."/>
            <person name="Galac M."/>
        </authorList>
    </citation>
    <scope>NUCLEOTIDE SEQUENCE [LARGE SCALE GENOMIC DNA]</scope>
    <source>
        <strain evidence="12 13">EAF2021</strain>
    </source>
</reference>
<dbReference type="InterPro" id="IPR003385">
    <property type="entry name" value="Glyco_hydro_77"/>
</dbReference>
<dbReference type="Pfam" id="PF00686">
    <property type="entry name" value="CBM_20"/>
    <property type="match status" value="3"/>
</dbReference>
<evidence type="ECO:0000259" key="11">
    <source>
        <dbReference type="PROSITE" id="PS51166"/>
    </source>
</evidence>
<dbReference type="InterPro" id="IPR017853">
    <property type="entry name" value="GH"/>
</dbReference>
<proteinExistence type="inferred from homology"/>
<name>A0ABR2IBK8_9EUKA</name>
<dbReference type="Gene3D" id="3.20.20.80">
    <property type="entry name" value="Glycosidases"/>
    <property type="match status" value="2"/>
</dbReference>
<keyword evidence="7" id="KW-0808">Transferase</keyword>
<feature type="domain" description="CBM20" evidence="11">
    <location>
        <begin position="247"/>
        <end position="361"/>
    </location>
</feature>
<evidence type="ECO:0000256" key="6">
    <source>
        <dbReference type="ARBA" id="ARBA00022676"/>
    </source>
</evidence>
<keyword evidence="13" id="KW-1185">Reference proteome</keyword>
<evidence type="ECO:0000313" key="12">
    <source>
        <dbReference type="EMBL" id="KAK8860393.1"/>
    </source>
</evidence>
<accession>A0ABR2IBK8</accession>
<dbReference type="InterPro" id="IPR013784">
    <property type="entry name" value="Carb-bd-like_fold"/>
</dbReference>
<dbReference type="SUPFAM" id="SSF49452">
    <property type="entry name" value="Starch-binding domain-like"/>
    <property type="match status" value="3"/>
</dbReference>
<organism evidence="12 13">
    <name type="scientific">Tritrichomonas musculus</name>
    <dbReference type="NCBI Taxonomy" id="1915356"/>
    <lineage>
        <taxon>Eukaryota</taxon>
        <taxon>Metamonada</taxon>
        <taxon>Parabasalia</taxon>
        <taxon>Tritrichomonadida</taxon>
        <taxon>Tritrichomonadidae</taxon>
        <taxon>Tritrichomonas</taxon>
    </lineage>
</organism>
<evidence type="ECO:0000256" key="3">
    <source>
        <dbReference type="ARBA" id="ARBA00005684"/>
    </source>
</evidence>
<dbReference type="InterPro" id="IPR013783">
    <property type="entry name" value="Ig-like_fold"/>
</dbReference>
<dbReference type="PANTHER" id="PTHR32518">
    <property type="match status" value="1"/>
</dbReference>
<evidence type="ECO:0000313" key="13">
    <source>
        <dbReference type="Proteomes" id="UP001470230"/>
    </source>
</evidence>
<dbReference type="SMART" id="SM01065">
    <property type="entry name" value="CBM_2"/>
    <property type="match status" value="3"/>
</dbReference>
<evidence type="ECO:0000256" key="8">
    <source>
        <dbReference type="ARBA" id="ARBA00023277"/>
    </source>
</evidence>
<evidence type="ECO:0000256" key="2">
    <source>
        <dbReference type="ARBA" id="ARBA00004496"/>
    </source>
</evidence>
<dbReference type="InterPro" id="IPR002044">
    <property type="entry name" value="CBM20"/>
</dbReference>
<dbReference type="Pfam" id="PF02446">
    <property type="entry name" value="Glyco_hydro_77"/>
    <property type="match status" value="1"/>
</dbReference>
<dbReference type="Proteomes" id="UP001470230">
    <property type="component" value="Unassembled WGS sequence"/>
</dbReference>
<keyword evidence="6" id="KW-0328">Glycosyltransferase</keyword>
<keyword evidence="8" id="KW-0119">Carbohydrate metabolism</keyword>
<comment type="similarity">
    <text evidence="3">Belongs to the disproportionating enzyme family.</text>
</comment>
<evidence type="ECO:0000256" key="1">
    <source>
        <dbReference type="ARBA" id="ARBA00000439"/>
    </source>
</evidence>
<dbReference type="CDD" id="cd05467">
    <property type="entry name" value="CBM20"/>
    <property type="match status" value="1"/>
</dbReference>
<dbReference type="PANTHER" id="PTHR32518:SF3">
    <property type="entry name" value="4-ALPHA-GLUCANOTRANSFERASE"/>
    <property type="match status" value="1"/>
</dbReference>
<dbReference type="Gene3D" id="2.60.40.10">
    <property type="entry name" value="Immunoglobulins"/>
    <property type="match status" value="3"/>
</dbReference>
<gene>
    <name evidence="12" type="ORF">M9Y10_012057</name>
</gene>
<evidence type="ECO:0000256" key="9">
    <source>
        <dbReference type="ARBA" id="ARBA00031423"/>
    </source>
</evidence>
<dbReference type="PROSITE" id="PS51166">
    <property type="entry name" value="CBM20"/>
    <property type="match status" value="3"/>
</dbReference>
<dbReference type="EMBL" id="JAPFFF010000018">
    <property type="protein sequence ID" value="KAK8860393.1"/>
    <property type="molecule type" value="Genomic_DNA"/>
</dbReference>
<evidence type="ECO:0000256" key="10">
    <source>
        <dbReference type="ARBA" id="ARBA00031501"/>
    </source>
</evidence>